<dbReference type="PANTHER" id="PTHR11707:SF28">
    <property type="entry name" value="60 KDA LYSOPHOSPHOLIPASE"/>
    <property type="match status" value="1"/>
</dbReference>
<dbReference type="Gene3D" id="3.40.50.40">
    <property type="match status" value="1"/>
</dbReference>
<dbReference type="Pfam" id="PF12796">
    <property type="entry name" value="Ank_2"/>
    <property type="match status" value="1"/>
</dbReference>
<name>A0A316UAC6_9BASI</name>
<evidence type="ECO:0000256" key="6">
    <source>
        <dbReference type="PROSITE-ProRule" id="PRU00023"/>
    </source>
</evidence>
<gene>
    <name evidence="11" type="ORF">BCV69DRAFT_267418</name>
</gene>
<dbReference type="InterPro" id="IPR027475">
    <property type="entry name" value="Asparaginase/glutaminase_AS2"/>
</dbReference>
<proteinExistence type="inferred from homology"/>
<dbReference type="SMART" id="SM00248">
    <property type="entry name" value="ANK"/>
    <property type="match status" value="2"/>
</dbReference>
<dbReference type="InterPro" id="IPR027474">
    <property type="entry name" value="L-asparaginase_N"/>
</dbReference>
<keyword evidence="2" id="KW-0677">Repeat</keyword>
<organism evidence="11 12">
    <name type="scientific">Pseudomicrostroma glucosiphilum</name>
    <dbReference type="NCBI Taxonomy" id="1684307"/>
    <lineage>
        <taxon>Eukaryota</taxon>
        <taxon>Fungi</taxon>
        <taxon>Dikarya</taxon>
        <taxon>Basidiomycota</taxon>
        <taxon>Ustilaginomycotina</taxon>
        <taxon>Exobasidiomycetes</taxon>
        <taxon>Microstromatales</taxon>
        <taxon>Microstromatales incertae sedis</taxon>
        <taxon>Pseudomicrostroma</taxon>
    </lineage>
</organism>
<feature type="active site" evidence="7">
    <location>
        <position position="201"/>
    </location>
</feature>
<feature type="region of interest" description="Disordered" evidence="8">
    <location>
        <begin position="568"/>
        <end position="614"/>
    </location>
</feature>
<feature type="domain" description="Asparaginase/glutaminase C-terminal" evidence="10">
    <location>
        <begin position="322"/>
        <end position="437"/>
    </location>
</feature>
<dbReference type="SUPFAM" id="SSF53774">
    <property type="entry name" value="Glutaminase/Asparaginase"/>
    <property type="match status" value="1"/>
</dbReference>
<dbReference type="PRINTS" id="PR00139">
    <property type="entry name" value="ASNGLNASE"/>
</dbReference>
<evidence type="ECO:0000259" key="10">
    <source>
        <dbReference type="Pfam" id="PF17763"/>
    </source>
</evidence>
<feature type="compositionally biased region" description="Polar residues" evidence="8">
    <location>
        <begin position="114"/>
        <end position="124"/>
    </location>
</feature>
<feature type="repeat" description="ANK" evidence="6">
    <location>
        <begin position="645"/>
        <end position="677"/>
    </location>
</feature>
<comment type="similarity">
    <text evidence="5">In the N-terminal section; belongs to the asparaginase 1 family.</text>
</comment>
<feature type="compositionally biased region" description="Acidic residues" evidence="8">
    <location>
        <begin position="492"/>
        <end position="503"/>
    </location>
</feature>
<dbReference type="InterPro" id="IPR041725">
    <property type="entry name" value="L-asparaginase_I"/>
</dbReference>
<accession>A0A316UAC6</accession>
<dbReference type="EC" id="3.5.1.1" evidence="1"/>
<feature type="compositionally biased region" description="Polar residues" evidence="8">
    <location>
        <begin position="581"/>
        <end position="599"/>
    </location>
</feature>
<evidence type="ECO:0000256" key="1">
    <source>
        <dbReference type="ARBA" id="ARBA00012920"/>
    </source>
</evidence>
<dbReference type="STRING" id="1684307.A0A316UAC6"/>
<dbReference type="SUPFAM" id="SSF48403">
    <property type="entry name" value="Ankyrin repeat"/>
    <property type="match status" value="1"/>
</dbReference>
<feature type="compositionally biased region" description="Basic and acidic residues" evidence="8">
    <location>
        <begin position="698"/>
        <end position="714"/>
    </location>
</feature>
<feature type="region of interest" description="Disordered" evidence="8">
    <location>
        <begin position="440"/>
        <end position="519"/>
    </location>
</feature>
<dbReference type="Gene3D" id="1.25.40.20">
    <property type="entry name" value="Ankyrin repeat-containing domain"/>
    <property type="match status" value="1"/>
</dbReference>
<dbReference type="InterPro" id="IPR002110">
    <property type="entry name" value="Ankyrin_rpt"/>
</dbReference>
<feature type="compositionally biased region" description="Basic and acidic residues" evidence="8">
    <location>
        <begin position="465"/>
        <end position="478"/>
    </location>
</feature>
<dbReference type="PROSITE" id="PS51732">
    <property type="entry name" value="ASN_GLN_ASE_3"/>
    <property type="match status" value="1"/>
</dbReference>
<evidence type="ECO:0000256" key="8">
    <source>
        <dbReference type="SAM" id="MobiDB-lite"/>
    </source>
</evidence>
<feature type="domain" description="L-asparaginase N-terminal" evidence="9">
    <location>
        <begin position="157"/>
        <end position="302"/>
    </location>
</feature>
<sequence>MSRESKVLCLYAGGTLGMIKHGSSGYAPFPGFLTETLRTQTRFHDPHADSIFSWSDTTERFQQWSNAYSQSRPPTRPASPTSAATSRGASPAPSPGPSSSLLTNGPPFSKPIQVRSSDPEGTSTRYALSQQILPDGTLSMQLPSLVTPKSSHNGQRIRYTVLEYDPLLDSSEMGLEDWTRMAKDIELNYTSFDAFVVLHGTDTMSYTASALSFLLENLGKSVIVTGAQVPLSELRNDAIENVLGALILASSYIIPEVGLFFASKLYRGNRSSKVSNNALAAFDSPNMAPLARVGIGIDVAWHLVERPRTVKPFRAHESMSADVALLRLFPGMPTHTIKHFLKSGLSGLCIESFGAGNAPSRPDLLEAFREATEAGMVIINITQCLQGEVSAIYAVGKKLAAVNVVAGGDMTPECALTKLAYLLSKPELSRQEVRELMGRSLRGELTGSSSSASLARGSSANRRATTTDKADGGSRARMSDLLGRILERPNETNEDDSGGDETGEAGSKTALESSTEGKALEREIASAERAILPYLIHRAAASADVASLEWHLSALPQLESATISTPSIHISTHDGSRQEDVSQSSATPHQSSHRTPSSSRKGDPRNSLPPLDSTYPLHVASASGHVACVEALLQAGCSVHLRDYGGRSPLFLAASGGHVEVVAALRGAGAHLAAGEAPDGEGASAISTEIRGRSGSSGREEKKRSKEAWEVAMG</sequence>
<feature type="region of interest" description="Disordered" evidence="8">
    <location>
        <begin position="674"/>
        <end position="714"/>
    </location>
</feature>
<feature type="region of interest" description="Disordered" evidence="8">
    <location>
        <begin position="66"/>
        <end position="124"/>
    </location>
</feature>
<dbReference type="EMBL" id="KZ819323">
    <property type="protein sequence ID" value="PWN22197.1"/>
    <property type="molecule type" value="Genomic_DNA"/>
</dbReference>
<dbReference type="InterPro" id="IPR040919">
    <property type="entry name" value="Asparaginase_C"/>
</dbReference>
<keyword evidence="3" id="KW-0378">Hydrolase</keyword>
<dbReference type="InterPro" id="IPR036770">
    <property type="entry name" value="Ankyrin_rpt-contain_sf"/>
</dbReference>
<dbReference type="SMART" id="SM00870">
    <property type="entry name" value="Asparaginase"/>
    <property type="match status" value="1"/>
</dbReference>
<dbReference type="CDD" id="cd08963">
    <property type="entry name" value="L-asparaginase_I"/>
    <property type="match status" value="1"/>
</dbReference>
<dbReference type="PANTHER" id="PTHR11707">
    <property type="entry name" value="L-ASPARAGINASE"/>
    <property type="match status" value="1"/>
</dbReference>
<dbReference type="SFLD" id="SFLDS00057">
    <property type="entry name" value="Glutaminase/Asparaginase"/>
    <property type="match status" value="1"/>
</dbReference>
<evidence type="ECO:0000256" key="5">
    <source>
        <dbReference type="ARBA" id="ARBA00061199"/>
    </source>
</evidence>
<dbReference type="PROSITE" id="PS50088">
    <property type="entry name" value="ANK_REPEAT"/>
    <property type="match status" value="2"/>
</dbReference>
<dbReference type="InterPro" id="IPR027473">
    <property type="entry name" value="L-asparaginase_C"/>
</dbReference>
<keyword evidence="4 6" id="KW-0040">ANK repeat</keyword>
<dbReference type="GO" id="GO:0009066">
    <property type="term" value="P:aspartate family amino acid metabolic process"/>
    <property type="evidence" value="ECO:0007669"/>
    <property type="project" value="UniProtKB-ARBA"/>
</dbReference>
<dbReference type="RefSeq" id="XP_025349357.1">
    <property type="nucleotide sequence ID" value="XM_025490831.1"/>
</dbReference>
<feature type="compositionally biased region" description="Low complexity" evidence="8">
    <location>
        <begin position="448"/>
        <end position="464"/>
    </location>
</feature>
<dbReference type="Pfam" id="PF17763">
    <property type="entry name" value="Asparaginase_C"/>
    <property type="match status" value="1"/>
</dbReference>
<dbReference type="PROSITE" id="PS00917">
    <property type="entry name" value="ASN_GLN_ASE_2"/>
    <property type="match status" value="1"/>
</dbReference>
<dbReference type="PROSITE" id="PS50297">
    <property type="entry name" value="ANK_REP_REGION"/>
    <property type="match status" value="2"/>
</dbReference>
<dbReference type="Pfam" id="PF00710">
    <property type="entry name" value="Asparaginase"/>
    <property type="match status" value="1"/>
</dbReference>
<dbReference type="PIRSF" id="PIRSF500176">
    <property type="entry name" value="L_ASNase"/>
    <property type="match status" value="1"/>
</dbReference>
<feature type="compositionally biased region" description="Low complexity" evidence="8">
    <location>
        <begin position="78"/>
        <end position="91"/>
    </location>
</feature>
<evidence type="ECO:0000313" key="12">
    <source>
        <dbReference type="Proteomes" id="UP000245942"/>
    </source>
</evidence>
<dbReference type="GeneID" id="37012565"/>
<dbReference type="FunFam" id="3.40.50.1170:FF:000003">
    <property type="entry name" value="60 kDa lysophospholipase"/>
    <property type="match status" value="1"/>
</dbReference>
<feature type="repeat" description="ANK" evidence="6">
    <location>
        <begin position="612"/>
        <end position="644"/>
    </location>
</feature>
<evidence type="ECO:0000256" key="7">
    <source>
        <dbReference type="PROSITE-ProRule" id="PRU10100"/>
    </source>
</evidence>
<dbReference type="InterPro" id="IPR037152">
    <property type="entry name" value="L-asparaginase_N_sf"/>
</dbReference>
<dbReference type="OrthoDB" id="542841at2759"/>
<dbReference type="PIRSF" id="PIRSF001220">
    <property type="entry name" value="L-ASNase_gatD"/>
    <property type="match status" value="1"/>
</dbReference>
<keyword evidence="12" id="KW-1185">Reference proteome</keyword>
<dbReference type="Proteomes" id="UP000245942">
    <property type="component" value="Unassembled WGS sequence"/>
</dbReference>
<dbReference type="AlphaFoldDB" id="A0A316UAC6"/>
<evidence type="ECO:0000259" key="9">
    <source>
        <dbReference type="Pfam" id="PF00710"/>
    </source>
</evidence>
<evidence type="ECO:0000256" key="2">
    <source>
        <dbReference type="ARBA" id="ARBA00022737"/>
    </source>
</evidence>
<evidence type="ECO:0000256" key="3">
    <source>
        <dbReference type="ARBA" id="ARBA00022801"/>
    </source>
</evidence>
<reference evidence="11 12" key="1">
    <citation type="journal article" date="2018" name="Mol. Biol. Evol.">
        <title>Broad Genomic Sampling Reveals a Smut Pathogenic Ancestry of the Fungal Clade Ustilaginomycotina.</title>
        <authorList>
            <person name="Kijpornyongpan T."/>
            <person name="Mondo S.J."/>
            <person name="Barry K."/>
            <person name="Sandor L."/>
            <person name="Lee J."/>
            <person name="Lipzen A."/>
            <person name="Pangilinan J."/>
            <person name="LaButti K."/>
            <person name="Hainaut M."/>
            <person name="Henrissat B."/>
            <person name="Grigoriev I.V."/>
            <person name="Spatafora J.W."/>
            <person name="Aime M.C."/>
        </authorList>
    </citation>
    <scope>NUCLEOTIDE SEQUENCE [LARGE SCALE GENOMIC DNA]</scope>
    <source>
        <strain evidence="11 12">MCA 4718</strain>
    </source>
</reference>
<dbReference type="Gene3D" id="3.40.50.1170">
    <property type="entry name" value="L-asparaginase, N-terminal domain"/>
    <property type="match status" value="1"/>
</dbReference>
<dbReference type="InterPro" id="IPR036152">
    <property type="entry name" value="Asp/glu_Ase-like_sf"/>
</dbReference>
<dbReference type="InterPro" id="IPR006034">
    <property type="entry name" value="Asparaginase/glutaminase-like"/>
</dbReference>
<evidence type="ECO:0000256" key="4">
    <source>
        <dbReference type="ARBA" id="ARBA00023043"/>
    </source>
</evidence>
<dbReference type="GO" id="GO:0004067">
    <property type="term" value="F:asparaginase activity"/>
    <property type="evidence" value="ECO:0007669"/>
    <property type="project" value="UniProtKB-UniRule"/>
</dbReference>
<dbReference type="FunFam" id="3.40.50.40:FF:000001">
    <property type="entry name" value="L-asparaginase 1"/>
    <property type="match status" value="1"/>
</dbReference>
<protein>
    <recommendedName>
        <fullName evidence="1">asparaginase</fullName>
        <ecNumber evidence="1">3.5.1.1</ecNumber>
    </recommendedName>
</protein>
<evidence type="ECO:0000313" key="11">
    <source>
        <dbReference type="EMBL" id="PWN22197.1"/>
    </source>
</evidence>
<feature type="compositionally biased region" description="Basic and acidic residues" evidence="8">
    <location>
        <begin position="571"/>
        <end position="580"/>
    </location>
</feature>